<dbReference type="Pfam" id="PF13545">
    <property type="entry name" value="HTH_Crp_2"/>
    <property type="match status" value="1"/>
</dbReference>
<dbReference type="InterPro" id="IPR014710">
    <property type="entry name" value="RmlC-like_jellyroll"/>
</dbReference>
<dbReference type="OrthoDB" id="9127033at2"/>
<dbReference type="InterPro" id="IPR050595">
    <property type="entry name" value="Bact_response_regulator"/>
</dbReference>
<evidence type="ECO:0000256" key="3">
    <source>
        <dbReference type="ARBA" id="ARBA00023125"/>
    </source>
</evidence>
<keyword evidence="2" id="KW-0805">Transcription regulation</keyword>
<dbReference type="STRING" id="1349421.OI18_06940"/>
<dbReference type="AlphaFoldDB" id="A0A0C1IM53"/>
<dbReference type="Pfam" id="PF00072">
    <property type="entry name" value="Response_reg"/>
    <property type="match status" value="1"/>
</dbReference>
<evidence type="ECO:0000256" key="5">
    <source>
        <dbReference type="PROSITE-ProRule" id="PRU00169"/>
    </source>
</evidence>
<dbReference type="Gene3D" id="1.10.10.10">
    <property type="entry name" value="Winged helix-like DNA-binding domain superfamily/Winged helix DNA-binding domain"/>
    <property type="match status" value="1"/>
</dbReference>
<evidence type="ECO:0000313" key="10">
    <source>
        <dbReference type="Proteomes" id="UP000031408"/>
    </source>
</evidence>
<accession>A0A0C1IM53</accession>
<feature type="domain" description="Cyclic nucleotide-binding" evidence="6">
    <location>
        <begin position="139"/>
        <end position="243"/>
    </location>
</feature>
<dbReference type="PANTHER" id="PTHR44591">
    <property type="entry name" value="STRESS RESPONSE REGULATOR PROTEIN 1"/>
    <property type="match status" value="1"/>
</dbReference>
<feature type="domain" description="HTH crp-type" evidence="8">
    <location>
        <begin position="274"/>
        <end position="344"/>
    </location>
</feature>
<dbReference type="Proteomes" id="UP000031408">
    <property type="component" value="Unassembled WGS sequence"/>
</dbReference>
<dbReference type="Gene3D" id="2.60.120.10">
    <property type="entry name" value="Jelly Rolls"/>
    <property type="match status" value="1"/>
</dbReference>
<evidence type="ECO:0000259" key="8">
    <source>
        <dbReference type="PROSITE" id="PS51063"/>
    </source>
</evidence>
<dbReference type="InterPro" id="IPR011006">
    <property type="entry name" value="CheY-like_superfamily"/>
</dbReference>
<dbReference type="Gene3D" id="3.40.50.2300">
    <property type="match status" value="1"/>
</dbReference>
<evidence type="ECO:0000256" key="2">
    <source>
        <dbReference type="ARBA" id="ARBA00023015"/>
    </source>
</evidence>
<dbReference type="GO" id="GO:0006355">
    <property type="term" value="P:regulation of DNA-templated transcription"/>
    <property type="evidence" value="ECO:0007669"/>
    <property type="project" value="InterPro"/>
</dbReference>
<dbReference type="PRINTS" id="PR00034">
    <property type="entry name" value="HTHCRP"/>
</dbReference>
<dbReference type="InterPro" id="IPR036390">
    <property type="entry name" value="WH_DNA-bd_sf"/>
</dbReference>
<comment type="caution">
    <text evidence="9">The sequence shown here is derived from an EMBL/GenBank/DDBJ whole genome shotgun (WGS) entry which is preliminary data.</text>
</comment>
<evidence type="ECO:0000313" key="9">
    <source>
        <dbReference type="EMBL" id="KIC95330.1"/>
    </source>
</evidence>
<evidence type="ECO:0000256" key="4">
    <source>
        <dbReference type="ARBA" id="ARBA00023163"/>
    </source>
</evidence>
<dbReference type="SUPFAM" id="SSF51206">
    <property type="entry name" value="cAMP-binding domain-like"/>
    <property type="match status" value="1"/>
</dbReference>
<dbReference type="InterPro" id="IPR012318">
    <property type="entry name" value="HTH_CRP"/>
</dbReference>
<dbReference type="InterPro" id="IPR000595">
    <property type="entry name" value="cNMP-bd_dom"/>
</dbReference>
<dbReference type="Pfam" id="PF00027">
    <property type="entry name" value="cNMP_binding"/>
    <property type="match status" value="1"/>
</dbReference>
<protein>
    <submittedName>
        <fullName evidence="9">Transcriptional regulator</fullName>
    </submittedName>
</protein>
<evidence type="ECO:0000259" key="6">
    <source>
        <dbReference type="PROSITE" id="PS50042"/>
    </source>
</evidence>
<dbReference type="InterPro" id="IPR036388">
    <property type="entry name" value="WH-like_DNA-bd_sf"/>
</dbReference>
<dbReference type="EMBL" id="JSVC01000007">
    <property type="protein sequence ID" value="KIC95330.1"/>
    <property type="molecule type" value="Genomic_DNA"/>
</dbReference>
<keyword evidence="4" id="KW-0804">Transcription</keyword>
<dbReference type="PANTHER" id="PTHR44591:SF3">
    <property type="entry name" value="RESPONSE REGULATORY DOMAIN-CONTAINING PROTEIN"/>
    <property type="match status" value="1"/>
</dbReference>
<dbReference type="SMART" id="SM00448">
    <property type="entry name" value="REC"/>
    <property type="match status" value="1"/>
</dbReference>
<dbReference type="InterPro" id="IPR001789">
    <property type="entry name" value="Sig_transdc_resp-reg_receiver"/>
</dbReference>
<keyword evidence="10" id="KW-1185">Reference proteome</keyword>
<dbReference type="RefSeq" id="WP_039138378.1">
    <property type="nucleotide sequence ID" value="NZ_JSVC01000007.1"/>
</dbReference>
<dbReference type="SUPFAM" id="SSF46785">
    <property type="entry name" value="Winged helix' DNA-binding domain"/>
    <property type="match status" value="1"/>
</dbReference>
<dbReference type="PROSITE" id="PS50110">
    <property type="entry name" value="RESPONSE_REGULATORY"/>
    <property type="match status" value="1"/>
</dbReference>
<dbReference type="PROSITE" id="PS51063">
    <property type="entry name" value="HTH_CRP_2"/>
    <property type="match status" value="1"/>
</dbReference>
<dbReference type="PROSITE" id="PS50042">
    <property type="entry name" value="CNMP_BINDING_3"/>
    <property type="match status" value="1"/>
</dbReference>
<reference evidence="9 10" key="1">
    <citation type="submission" date="2014-11" db="EMBL/GenBank/DDBJ databases">
        <title>Genome sequence of Flavihumibacter solisilvae 3-3.</title>
        <authorList>
            <person name="Zhou G."/>
            <person name="Li M."/>
            <person name="Wang G."/>
        </authorList>
    </citation>
    <scope>NUCLEOTIDE SEQUENCE [LARGE SCALE GENOMIC DNA]</scope>
    <source>
        <strain evidence="9 10">3-3</strain>
    </source>
</reference>
<dbReference type="InterPro" id="IPR018490">
    <property type="entry name" value="cNMP-bd_dom_sf"/>
</dbReference>
<feature type="modified residue" description="4-aspartylphosphate" evidence="5">
    <location>
        <position position="52"/>
    </location>
</feature>
<organism evidence="9 10">
    <name type="scientific">Flavihumibacter solisilvae</name>
    <dbReference type="NCBI Taxonomy" id="1349421"/>
    <lineage>
        <taxon>Bacteria</taxon>
        <taxon>Pseudomonadati</taxon>
        <taxon>Bacteroidota</taxon>
        <taxon>Chitinophagia</taxon>
        <taxon>Chitinophagales</taxon>
        <taxon>Chitinophagaceae</taxon>
        <taxon>Flavihumibacter</taxon>
    </lineage>
</organism>
<gene>
    <name evidence="9" type="ORF">OI18_06940</name>
</gene>
<sequence>MKRILIIDDHEEIRENIAEILMLGGFDAMTAANGKRGVELAKQEKPDLIICDIMMPELDGYGVLHMLRRLPETEHIPFIFLTAKAERSDFRKGMEMGADDFITKPFDDVELLNAIETRFRKQEILQQRFSGNEQGFNELMQNLNSSGLVQMDPEQFDSTSISKKQMLYSEGKRPRFLYFLKQGKVKSYRVHEDGKEYITNLYSPGDYIGYIALLEGAVYEDSAEVLEDAEIVTIPADTFMHAVFNDLNIAGKFIRLISNDVKEKEDRLLHLAYDSLRKRVAKALLEIQEKFQSDKAKQSIAISREDIAQYIGTATESLIRTLGDFKSEKLVEIKEGKIFIVDPARLKNLLY</sequence>
<dbReference type="GO" id="GO:0003677">
    <property type="term" value="F:DNA binding"/>
    <property type="evidence" value="ECO:0007669"/>
    <property type="project" value="UniProtKB-KW"/>
</dbReference>
<name>A0A0C1IM53_9BACT</name>
<evidence type="ECO:0000256" key="1">
    <source>
        <dbReference type="ARBA" id="ARBA00022553"/>
    </source>
</evidence>
<feature type="domain" description="Response regulatory" evidence="7">
    <location>
        <begin position="3"/>
        <end position="119"/>
    </location>
</feature>
<dbReference type="SMART" id="SM00100">
    <property type="entry name" value="cNMP"/>
    <property type="match status" value="1"/>
</dbReference>
<keyword evidence="3" id="KW-0238">DNA-binding</keyword>
<dbReference type="GO" id="GO:0000160">
    <property type="term" value="P:phosphorelay signal transduction system"/>
    <property type="evidence" value="ECO:0007669"/>
    <property type="project" value="InterPro"/>
</dbReference>
<dbReference type="SMART" id="SM00419">
    <property type="entry name" value="HTH_CRP"/>
    <property type="match status" value="1"/>
</dbReference>
<keyword evidence="1 5" id="KW-0597">Phosphoprotein</keyword>
<evidence type="ECO:0000259" key="7">
    <source>
        <dbReference type="PROSITE" id="PS50110"/>
    </source>
</evidence>
<dbReference type="SUPFAM" id="SSF52172">
    <property type="entry name" value="CheY-like"/>
    <property type="match status" value="1"/>
</dbReference>
<dbReference type="CDD" id="cd00038">
    <property type="entry name" value="CAP_ED"/>
    <property type="match status" value="1"/>
</dbReference>
<proteinExistence type="predicted"/>